<sequence>MMKHLKKLILCCLLVLPGVVFSQQVPLINQYFAQPALAYPSAAVLQDKAQLSLLYRGQWSGVDGAPQVFSLSFANPFRQKWGYNVSINSFETGLLRQTKLSAGLAKAWLLNQHRFSVGAEAALSLFSLDDSRVSVESMDDELIRNLLGSNGSSASLNLSLSYQYKGLQINASVPNVINESLSNDEYVQLSDNTNADYLVGVGYQFSLDQMGNITLTPNITWRYQELFGSAVDILALFEWQHKFQLMAAYRDGYGLNAGIGVRLKPNIRFTYNYDFGKKETPIISNGFNEVGLHFIFNKKAGIDKQEALSREANRIIDRLRAEEIYDKNLISIEDQETVVHYYASLHSGNKKERRIKGEADFDKLLEDIRQKGLERMRAEAKARAEAAKEEKEAQEVAPVPAPVVTQEPEPVEEPKETPKVKGRYILVVAAYNPGSQYAKVLVDKLKDTYPQAGIYSNEVRGYDYVYVLEFEDRSKAVSTMLKLRSNGEFTDGWVHVIERINN</sequence>
<accession>A0ABQ3I7Y8</accession>
<protein>
    <recommendedName>
        <fullName evidence="5">SPOR domain-containing protein</fullName>
    </recommendedName>
</protein>
<keyword evidence="2" id="KW-0732">Signal</keyword>
<organism evidence="3 4">
    <name type="scientific">Roseivirga thermotolerans</name>
    <dbReference type="NCBI Taxonomy" id="1758176"/>
    <lineage>
        <taxon>Bacteria</taxon>
        <taxon>Pseudomonadati</taxon>
        <taxon>Bacteroidota</taxon>
        <taxon>Cytophagia</taxon>
        <taxon>Cytophagales</taxon>
        <taxon>Roseivirgaceae</taxon>
        <taxon>Roseivirga</taxon>
    </lineage>
</organism>
<evidence type="ECO:0000256" key="1">
    <source>
        <dbReference type="SAM" id="Coils"/>
    </source>
</evidence>
<keyword evidence="4" id="KW-1185">Reference proteome</keyword>
<comment type="caution">
    <text evidence="3">The sequence shown here is derived from an EMBL/GenBank/DDBJ whole genome shotgun (WGS) entry which is preliminary data.</text>
</comment>
<gene>
    <name evidence="3" type="ORF">GCM10011340_18440</name>
</gene>
<feature type="chain" id="PRO_5046536721" description="SPOR domain-containing protein" evidence="2">
    <location>
        <begin position="23"/>
        <end position="502"/>
    </location>
</feature>
<dbReference type="InterPro" id="IPR019861">
    <property type="entry name" value="PorP/SprF_Bacteroidetes"/>
</dbReference>
<reference evidence="4" key="1">
    <citation type="journal article" date="2019" name="Int. J. Syst. Evol. Microbiol.">
        <title>The Global Catalogue of Microorganisms (GCM) 10K type strain sequencing project: providing services to taxonomists for standard genome sequencing and annotation.</title>
        <authorList>
            <consortium name="The Broad Institute Genomics Platform"/>
            <consortium name="The Broad Institute Genome Sequencing Center for Infectious Disease"/>
            <person name="Wu L."/>
            <person name="Ma J."/>
        </authorList>
    </citation>
    <scope>NUCLEOTIDE SEQUENCE [LARGE SCALE GENOMIC DNA]</scope>
    <source>
        <strain evidence="4">CGMCC 1.15111</strain>
    </source>
</reference>
<evidence type="ECO:0000256" key="2">
    <source>
        <dbReference type="SAM" id="SignalP"/>
    </source>
</evidence>
<name>A0ABQ3I7Y8_9BACT</name>
<feature type="coiled-coil region" evidence="1">
    <location>
        <begin position="370"/>
        <end position="397"/>
    </location>
</feature>
<dbReference type="Pfam" id="PF11751">
    <property type="entry name" value="PorP_SprF"/>
    <property type="match status" value="1"/>
</dbReference>
<proteinExistence type="predicted"/>
<evidence type="ECO:0000313" key="3">
    <source>
        <dbReference type="EMBL" id="GHE63425.1"/>
    </source>
</evidence>
<dbReference type="Proteomes" id="UP000658258">
    <property type="component" value="Unassembled WGS sequence"/>
</dbReference>
<dbReference type="EMBL" id="BNAG01000002">
    <property type="protein sequence ID" value="GHE63425.1"/>
    <property type="molecule type" value="Genomic_DNA"/>
</dbReference>
<dbReference type="NCBIfam" id="TIGR03519">
    <property type="entry name" value="T9SS_PorP_fam"/>
    <property type="match status" value="1"/>
</dbReference>
<evidence type="ECO:0008006" key="5">
    <source>
        <dbReference type="Google" id="ProtNLM"/>
    </source>
</evidence>
<dbReference type="RefSeq" id="WP_189629938.1">
    <property type="nucleotide sequence ID" value="NZ_BNAG01000002.1"/>
</dbReference>
<keyword evidence="1" id="KW-0175">Coiled coil</keyword>
<evidence type="ECO:0000313" key="4">
    <source>
        <dbReference type="Proteomes" id="UP000658258"/>
    </source>
</evidence>
<feature type="signal peptide" evidence="2">
    <location>
        <begin position="1"/>
        <end position="22"/>
    </location>
</feature>